<dbReference type="AlphaFoldDB" id="A0A482XF90"/>
<keyword evidence="3" id="KW-1185">Reference proteome</keyword>
<evidence type="ECO:0000313" key="3">
    <source>
        <dbReference type="Proteomes" id="UP000291343"/>
    </source>
</evidence>
<protein>
    <submittedName>
        <fullName evidence="2">Uncharacterized protein</fullName>
    </submittedName>
</protein>
<reference evidence="2 3" key="1">
    <citation type="journal article" date="2017" name="Gigascience">
        <title>Genome sequence of the small brown planthopper, Laodelphax striatellus.</title>
        <authorList>
            <person name="Zhu J."/>
            <person name="Jiang F."/>
            <person name="Wang X."/>
            <person name="Yang P."/>
            <person name="Bao Y."/>
            <person name="Zhao W."/>
            <person name="Wang W."/>
            <person name="Lu H."/>
            <person name="Wang Q."/>
            <person name="Cui N."/>
            <person name="Li J."/>
            <person name="Chen X."/>
            <person name="Luo L."/>
            <person name="Yu J."/>
            <person name="Kang L."/>
            <person name="Cui F."/>
        </authorList>
    </citation>
    <scope>NUCLEOTIDE SEQUENCE [LARGE SCALE GENOMIC DNA]</scope>
    <source>
        <strain evidence="2">Lst14</strain>
        <tissue evidence="2">Whole body</tissue>
    </source>
</reference>
<reference evidence="2" key="2">
    <citation type="submission" date="2019-02" db="EMBL/GenBank/DDBJ databases">
        <authorList>
            <person name="Zhu J."/>
            <person name="Jiang F."/>
            <person name="Wang X."/>
            <person name="Yang P."/>
            <person name="Bao Y."/>
            <person name="Zhao W."/>
            <person name="Wang W."/>
            <person name="Lu H."/>
            <person name="Wang Q."/>
            <person name="Cui N."/>
            <person name="Li J."/>
            <person name="Chen X."/>
            <person name="Luo L."/>
            <person name="Yu J."/>
            <person name="Kang L."/>
            <person name="Cui F."/>
        </authorList>
    </citation>
    <scope>NUCLEOTIDE SEQUENCE</scope>
    <source>
        <strain evidence="2">Lst14</strain>
        <tissue evidence="2">Whole body</tissue>
    </source>
</reference>
<evidence type="ECO:0000313" key="2">
    <source>
        <dbReference type="EMBL" id="RZF44149.1"/>
    </source>
</evidence>
<dbReference type="EMBL" id="QKKF02011224">
    <property type="protein sequence ID" value="RZF44149.1"/>
    <property type="molecule type" value="Genomic_DNA"/>
</dbReference>
<accession>A0A482XF90</accession>
<sequence length="89" mass="10312">MLKAGYAREKVMLKWSRRVNICRLERSIFAVRQPAKSAYSHGTCLYHWRSASPCNRLISTPLLPSHSVTYHFCMRHTLSSASWAGSWRD</sequence>
<evidence type="ECO:0000313" key="1">
    <source>
        <dbReference type="EMBL" id="RZF34865.1"/>
    </source>
</evidence>
<dbReference type="EMBL" id="QKKF02030020">
    <property type="protein sequence ID" value="RZF34865.1"/>
    <property type="molecule type" value="Genomic_DNA"/>
</dbReference>
<dbReference type="InParanoid" id="A0A482XF90"/>
<dbReference type="Proteomes" id="UP000291343">
    <property type="component" value="Unassembled WGS sequence"/>
</dbReference>
<comment type="caution">
    <text evidence="2">The sequence shown here is derived from an EMBL/GenBank/DDBJ whole genome shotgun (WGS) entry which is preliminary data.</text>
</comment>
<gene>
    <name evidence="2" type="ORF">LSTR_LSTR003789</name>
    <name evidence="1" type="ORF">LSTR_LSTR015929</name>
</gene>
<name>A0A482XF90_LAOST</name>
<proteinExistence type="predicted"/>
<organism evidence="2 3">
    <name type="scientific">Laodelphax striatellus</name>
    <name type="common">Small brown planthopper</name>
    <name type="synonym">Delphax striatella</name>
    <dbReference type="NCBI Taxonomy" id="195883"/>
    <lineage>
        <taxon>Eukaryota</taxon>
        <taxon>Metazoa</taxon>
        <taxon>Ecdysozoa</taxon>
        <taxon>Arthropoda</taxon>
        <taxon>Hexapoda</taxon>
        <taxon>Insecta</taxon>
        <taxon>Pterygota</taxon>
        <taxon>Neoptera</taxon>
        <taxon>Paraneoptera</taxon>
        <taxon>Hemiptera</taxon>
        <taxon>Auchenorrhyncha</taxon>
        <taxon>Fulgoroidea</taxon>
        <taxon>Delphacidae</taxon>
        <taxon>Criomorphinae</taxon>
        <taxon>Laodelphax</taxon>
    </lineage>
</organism>